<dbReference type="Proteomes" id="UP000280501">
    <property type="component" value="Unassembled WGS sequence"/>
</dbReference>
<evidence type="ECO:0000256" key="6">
    <source>
        <dbReference type="SAM" id="MobiDB-lite"/>
    </source>
</evidence>
<gene>
    <name evidence="8" type="ORF">EDD34_2024</name>
</gene>
<proteinExistence type="inferred from homology"/>
<comment type="caution">
    <text evidence="8">The sequence shown here is derived from an EMBL/GenBank/DDBJ whole genome shotgun (WGS) entry which is preliminary data.</text>
</comment>
<dbReference type="EC" id="3.5.2.6" evidence="2 5"/>
<keyword evidence="9" id="KW-1185">Reference proteome</keyword>
<dbReference type="InterPro" id="IPR045155">
    <property type="entry name" value="Beta-lactam_cat"/>
</dbReference>
<dbReference type="SUPFAM" id="SSF56601">
    <property type="entry name" value="beta-lactamase/transpeptidase-like"/>
    <property type="match status" value="1"/>
</dbReference>
<feature type="compositionally biased region" description="Basic and acidic residues" evidence="6">
    <location>
        <begin position="200"/>
        <end position="212"/>
    </location>
</feature>
<feature type="compositionally biased region" description="Acidic residues" evidence="6">
    <location>
        <begin position="63"/>
        <end position="72"/>
    </location>
</feature>
<protein>
    <recommendedName>
        <fullName evidence="2 5">Beta-lactamase</fullName>
        <ecNumber evidence="2 5">3.5.2.6</ecNumber>
    </recommendedName>
</protein>
<feature type="region of interest" description="Disordered" evidence="6">
    <location>
        <begin position="38"/>
        <end position="81"/>
    </location>
</feature>
<dbReference type="GO" id="GO:0008800">
    <property type="term" value="F:beta-lactamase activity"/>
    <property type="evidence" value="ECO:0007669"/>
    <property type="project" value="UniProtKB-UniRule"/>
</dbReference>
<dbReference type="EMBL" id="RKQZ01000001">
    <property type="protein sequence ID" value="RPF21397.1"/>
    <property type="molecule type" value="Genomic_DNA"/>
</dbReference>
<comment type="catalytic activity">
    <reaction evidence="5">
        <text>a beta-lactam + H2O = a substituted beta-amino acid</text>
        <dbReference type="Rhea" id="RHEA:20401"/>
        <dbReference type="ChEBI" id="CHEBI:15377"/>
        <dbReference type="ChEBI" id="CHEBI:35627"/>
        <dbReference type="ChEBI" id="CHEBI:140347"/>
        <dbReference type="EC" id="3.5.2.6"/>
    </reaction>
</comment>
<reference evidence="8 9" key="1">
    <citation type="submission" date="2018-11" db="EMBL/GenBank/DDBJ databases">
        <title>Sequencing the genomes of 1000 actinobacteria strains.</title>
        <authorList>
            <person name="Klenk H.-P."/>
        </authorList>
    </citation>
    <scope>NUCLEOTIDE SEQUENCE [LARGE SCALE GENOMIC DNA]</scope>
    <source>
        <strain evidence="8 9">DSM 15700</strain>
    </source>
</reference>
<keyword evidence="4 5" id="KW-0046">Antibiotic resistance</keyword>
<evidence type="ECO:0000313" key="8">
    <source>
        <dbReference type="EMBL" id="RPF21397.1"/>
    </source>
</evidence>
<evidence type="ECO:0000256" key="1">
    <source>
        <dbReference type="ARBA" id="ARBA00009009"/>
    </source>
</evidence>
<dbReference type="PRINTS" id="PR00118">
    <property type="entry name" value="BLACTAMASEA"/>
</dbReference>
<feature type="domain" description="Beta-lactamase class A catalytic" evidence="7">
    <location>
        <begin position="93"/>
        <end position="307"/>
    </location>
</feature>
<comment type="similarity">
    <text evidence="1 5">Belongs to the class-A beta-lactamase family.</text>
</comment>
<evidence type="ECO:0000256" key="3">
    <source>
        <dbReference type="ARBA" id="ARBA00022801"/>
    </source>
</evidence>
<name>A0A3N4YMR1_9MICO</name>
<organism evidence="8 9">
    <name type="scientific">Myceligenerans xiligouense</name>
    <dbReference type="NCBI Taxonomy" id="253184"/>
    <lineage>
        <taxon>Bacteria</taxon>
        <taxon>Bacillati</taxon>
        <taxon>Actinomycetota</taxon>
        <taxon>Actinomycetes</taxon>
        <taxon>Micrococcales</taxon>
        <taxon>Promicromonosporaceae</taxon>
        <taxon>Myceligenerans</taxon>
    </lineage>
</organism>
<dbReference type="PANTHER" id="PTHR35333:SF3">
    <property type="entry name" value="BETA-LACTAMASE-TYPE TRANSPEPTIDASE FOLD CONTAINING PROTEIN"/>
    <property type="match status" value="1"/>
</dbReference>
<dbReference type="GO" id="GO:0046677">
    <property type="term" value="P:response to antibiotic"/>
    <property type="evidence" value="ECO:0007669"/>
    <property type="project" value="UniProtKB-UniRule"/>
</dbReference>
<dbReference type="AlphaFoldDB" id="A0A3N4YMR1"/>
<dbReference type="InterPro" id="IPR012338">
    <property type="entry name" value="Beta-lactam/transpept-like"/>
</dbReference>
<dbReference type="InterPro" id="IPR023650">
    <property type="entry name" value="Beta-lactam_class-A_AS"/>
</dbReference>
<sequence length="339" mass="35496">MPVPHPYQPPASRTARTTRGVPAACAVLAAALLTGCTADGGPADPAAAPTGPAATAAPREPSPAEETEETGGTEENRDPAFTGLEEAYQARLGVYARDTGTGRHVAYRADERFPFLSTIKTIAAAEVLEDSTRADLGTTILYGPGDLVEWSPETEEHAGEGMPLGDVLRAAITASDNTAANLVLDRLGGPHALEARLRGDGDDVTSVDRPEPELNEWSPGETRDTTTPRAIAAQFQEDVLGDELSEPMRGFLVRALRDNKTGDDLIRAGVPEGWDVGDKTGSAGGMRNDLAVLVPPGGDPIILAVYTHTNDPDAESDPALIAEATRVVVDALTRCADCT</sequence>
<dbReference type="NCBIfam" id="NF033103">
    <property type="entry name" value="bla_class_A"/>
    <property type="match status" value="1"/>
</dbReference>
<evidence type="ECO:0000313" key="9">
    <source>
        <dbReference type="Proteomes" id="UP000280501"/>
    </source>
</evidence>
<evidence type="ECO:0000259" key="7">
    <source>
        <dbReference type="Pfam" id="PF13354"/>
    </source>
</evidence>
<dbReference type="GO" id="GO:0030655">
    <property type="term" value="P:beta-lactam antibiotic catabolic process"/>
    <property type="evidence" value="ECO:0007669"/>
    <property type="project" value="InterPro"/>
</dbReference>
<dbReference type="RefSeq" id="WP_211341550.1">
    <property type="nucleotide sequence ID" value="NZ_RKQZ01000001.1"/>
</dbReference>
<accession>A0A3N4YMR1</accession>
<keyword evidence="3 5" id="KW-0378">Hydrolase</keyword>
<dbReference type="Pfam" id="PF13354">
    <property type="entry name" value="Beta-lactamase2"/>
    <property type="match status" value="1"/>
</dbReference>
<dbReference type="PROSITE" id="PS00146">
    <property type="entry name" value="BETA_LACTAMASE_A"/>
    <property type="match status" value="1"/>
</dbReference>
<evidence type="ECO:0000256" key="2">
    <source>
        <dbReference type="ARBA" id="ARBA00012865"/>
    </source>
</evidence>
<evidence type="ECO:0000256" key="5">
    <source>
        <dbReference type="RuleBase" id="RU361140"/>
    </source>
</evidence>
<evidence type="ECO:0000256" key="4">
    <source>
        <dbReference type="ARBA" id="ARBA00023251"/>
    </source>
</evidence>
<dbReference type="Gene3D" id="3.40.710.10">
    <property type="entry name" value="DD-peptidase/beta-lactamase superfamily"/>
    <property type="match status" value="1"/>
</dbReference>
<feature type="compositionally biased region" description="Low complexity" evidence="6">
    <location>
        <begin position="38"/>
        <end position="59"/>
    </location>
</feature>
<dbReference type="PANTHER" id="PTHR35333">
    <property type="entry name" value="BETA-LACTAMASE"/>
    <property type="match status" value="1"/>
</dbReference>
<dbReference type="InterPro" id="IPR000871">
    <property type="entry name" value="Beta-lactam_class-A"/>
</dbReference>
<feature type="region of interest" description="Disordered" evidence="6">
    <location>
        <begin position="200"/>
        <end position="226"/>
    </location>
</feature>